<name>A0ABT3A8K7_9ALTE</name>
<comment type="caution">
    <text evidence="2">The sequence shown here is derived from an EMBL/GenBank/DDBJ whole genome shotgun (WGS) entry which is preliminary data.</text>
</comment>
<dbReference type="PRINTS" id="PR00996">
    <property type="entry name" value="CHERMTFRASE"/>
</dbReference>
<sequence>MSTENNAFLIALREAFEQKCDIDTSHISDVYFAYQIQNFSLRFPHYSLNDILLLLEGQDARTQLLIDSLLITTTTMFREPETFRELRRVAPECIGKSTAQKVAFLGCSSGEEVLSFMILMREVARHISFSAVAIDISEHAILQAKSSLYPLHNVAEYAKNYQRAGGADVFHQYYRKHQDLVAFKPALTAPVTFQVGNCFTLLPQRRFCLIFCRHLMIYFSLRDMKRIQAMLIERLEPGGILVMGQSESLLLEFENKLQKVAEGMYLKAA</sequence>
<evidence type="ECO:0000259" key="1">
    <source>
        <dbReference type="PROSITE" id="PS50123"/>
    </source>
</evidence>
<evidence type="ECO:0000313" key="3">
    <source>
        <dbReference type="Proteomes" id="UP001652504"/>
    </source>
</evidence>
<dbReference type="Proteomes" id="UP001652504">
    <property type="component" value="Unassembled WGS sequence"/>
</dbReference>
<dbReference type="SMART" id="SM00138">
    <property type="entry name" value="MeTrc"/>
    <property type="match status" value="1"/>
</dbReference>
<dbReference type="SUPFAM" id="SSF53335">
    <property type="entry name" value="S-adenosyl-L-methionine-dependent methyltransferases"/>
    <property type="match status" value="1"/>
</dbReference>
<evidence type="ECO:0000313" key="2">
    <source>
        <dbReference type="EMBL" id="MCV2885012.1"/>
    </source>
</evidence>
<feature type="domain" description="CheR-type methyltransferase" evidence="1">
    <location>
        <begin position="47"/>
        <end position="269"/>
    </location>
</feature>
<accession>A0ABT3A8K7</accession>
<keyword evidence="3" id="KW-1185">Reference proteome</keyword>
<dbReference type="InterPro" id="IPR000780">
    <property type="entry name" value="CheR_MeTrfase"/>
</dbReference>
<dbReference type="PANTHER" id="PTHR24422">
    <property type="entry name" value="CHEMOTAXIS PROTEIN METHYLTRANSFERASE"/>
    <property type="match status" value="1"/>
</dbReference>
<dbReference type="InterPro" id="IPR029063">
    <property type="entry name" value="SAM-dependent_MTases_sf"/>
</dbReference>
<dbReference type="RefSeq" id="WP_263712293.1">
    <property type="nucleotide sequence ID" value="NZ_JAOWKX010000004.1"/>
</dbReference>
<proteinExistence type="predicted"/>
<dbReference type="Gene3D" id="3.40.50.150">
    <property type="entry name" value="Vaccinia Virus protein VP39"/>
    <property type="match status" value="1"/>
</dbReference>
<dbReference type="EMBL" id="JAOWKX010000004">
    <property type="protein sequence ID" value="MCV2885012.1"/>
    <property type="molecule type" value="Genomic_DNA"/>
</dbReference>
<dbReference type="InterPro" id="IPR022642">
    <property type="entry name" value="CheR_C"/>
</dbReference>
<reference evidence="2 3" key="1">
    <citation type="submission" date="2022-10" db="EMBL/GenBank/DDBJ databases">
        <title>Aestuariibacter sp. AA17 isolated from Montipora capitata coral fragment.</title>
        <authorList>
            <person name="Emsley S.A."/>
            <person name="Pfannmuller K.M."/>
            <person name="Loughran R.M."/>
            <person name="Shlafstein M."/>
            <person name="Papke E."/>
            <person name="Saw J.H."/>
            <person name="Ushijima B."/>
            <person name="Videau P."/>
        </authorList>
    </citation>
    <scope>NUCLEOTIDE SEQUENCE [LARGE SCALE GENOMIC DNA]</scope>
    <source>
        <strain evidence="2 3">AA17</strain>
    </source>
</reference>
<dbReference type="PROSITE" id="PS50123">
    <property type="entry name" value="CHER"/>
    <property type="match status" value="1"/>
</dbReference>
<dbReference type="Pfam" id="PF01739">
    <property type="entry name" value="CheR"/>
    <property type="match status" value="1"/>
</dbReference>
<dbReference type="PANTHER" id="PTHR24422:SF10">
    <property type="entry name" value="CHEMOTAXIS PROTEIN METHYLTRANSFERASE 2"/>
    <property type="match status" value="1"/>
</dbReference>
<organism evidence="2 3">
    <name type="scientific">Fluctibacter corallii</name>
    <dbReference type="NCBI Taxonomy" id="2984329"/>
    <lineage>
        <taxon>Bacteria</taxon>
        <taxon>Pseudomonadati</taxon>
        <taxon>Pseudomonadota</taxon>
        <taxon>Gammaproteobacteria</taxon>
        <taxon>Alteromonadales</taxon>
        <taxon>Alteromonadaceae</taxon>
        <taxon>Fluctibacter</taxon>
    </lineage>
</organism>
<dbReference type="InterPro" id="IPR050903">
    <property type="entry name" value="Bact_Chemotaxis_MeTrfase"/>
</dbReference>
<protein>
    <recommendedName>
        <fullName evidence="1">CheR-type methyltransferase domain-containing protein</fullName>
    </recommendedName>
</protein>
<gene>
    <name evidence="2" type="ORF">OE749_09915</name>
</gene>
<dbReference type="CDD" id="cd02440">
    <property type="entry name" value="AdoMet_MTases"/>
    <property type="match status" value="1"/>
</dbReference>